<evidence type="ECO:0000256" key="1">
    <source>
        <dbReference type="ARBA" id="ARBA00004613"/>
    </source>
</evidence>
<keyword evidence="11" id="KW-1185">Reference proteome</keyword>
<comment type="subcellular location">
    <subcellularLocation>
        <location evidence="1">Secreted</location>
    </subcellularLocation>
</comment>
<dbReference type="Pfam" id="PF10503">
    <property type="entry name" value="Esterase_PHB"/>
    <property type="match status" value="1"/>
</dbReference>
<dbReference type="InterPro" id="IPR043595">
    <property type="entry name" value="FaeB/C/D"/>
</dbReference>
<feature type="compositionally biased region" description="Low complexity" evidence="8">
    <location>
        <begin position="21"/>
        <end position="30"/>
    </location>
</feature>
<proteinExistence type="predicted"/>
<dbReference type="Proteomes" id="UP000662857">
    <property type="component" value="Chromosome"/>
</dbReference>
<keyword evidence="7" id="KW-0624">Polysaccharide degradation</keyword>
<evidence type="ECO:0000256" key="7">
    <source>
        <dbReference type="ARBA" id="ARBA00023326"/>
    </source>
</evidence>
<evidence type="ECO:0000313" key="11">
    <source>
        <dbReference type="Proteomes" id="UP000662857"/>
    </source>
</evidence>
<dbReference type="EMBL" id="CP070499">
    <property type="protein sequence ID" value="QSB12774.1"/>
    <property type="molecule type" value="Genomic_DNA"/>
</dbReference>
<dbReference type="PANTHER" id="PTHR38050">
    <property type="match status" value="1"/>
</dbReference>
<dbReference type="Gene3D" id="3.40.50.1820">
    <property type="entry name" value="alpha/beta hydrolase"/>
    <property type="match status" value="1"/>
</dbReference>
<sequence>MTARRWSLALLSLPLLLGACGAPSDPEQAPTEPPPTSPAEPLPTRGETVTVDLADRPFPLHVPGVYDPAEPAPLVVLLHGFQADGMTQEAYFRLTAESERRGFLYAVPDGSLGQADVRFWNASPACCDFGGTGVDDSGYLRDLLDRVTAEYSVDHTRVYLVGHSNGGFMAYRAACDHASEITAIVSLAGAAIDPADCAPERPVSVLQIHGTEDDTIRFDGGANLGRPYPSVEQTLAQWREHNSCSAQTADSPDLDLDLGLPGEETAVTSYPDCAEQSRVELWRIEGGGHVPPLTADFAPAVLDFLYAQTRP</sequence>
<dbReference type="SUPFAM" id="SSF53474">
    <property type="entry name" value="alpha/beta-Hydrolases"/>
    <property type="match status" value="1"/>
</dbReference>
<feature type="signal peptide" evidence="9">
    <location>
        <begin position="1"/>
        <end position="21"/>
    </location>
</feature>
<gene>
    <name evidence="10" type="ORF">JQS43_13855</name>
</gene>
<dbReference type="InterPro" id="IPR029058">
    <property type="entry name" value="AB_hydrolase_fold"/>
</dbReference>
<reference evidence="10" key="1">
    <citation type="submission" date="2021-02" db="EMBL/GenBank/DDBJ databases">
        <title>Natrosporangium hydrolyticum gen. nov., sp. nov, a haloalkaliphilic actinobacterium from a soda solonchak soil.</title>
        <authorList>
            <person name="Sorokin D.Y."/>
            <person name="Khijniak T.V."/>
            <person name="Zakharycheva A.P."/>
            <person name="Boueva O.V."/>
            <person name="Ariskina E.V."/>
            <person name="Hahnke R.L."/>
            <person name="Bunk B."/>
            <person name="Sproer C."/>
            <person name="Schumann P."/>
            <person name="Evtushenko L.I."/>
            <person name="Kublanov I.V."/>
        </authorList>
    </citation>
    <scope>NUCLEOTIDE SEQUENCE</scope>
    <source>
        <strain evidence="10">DSM 106523</strain>
    </source>
</reference>
<dbReference type="PROSITE" id="PS51257">
    <property type="entry name" value="PROKAR_LIPOPROTEIN"/>
    <property type="match status" value="1"/>
</dbReference>
<evidence type="ECO:0000256" key="9">
    <source>
        <dbReference type="SAM" id="SignalP"/>
    </source>
</evidence>
<evidence type="ECO:0000256" key="2">
    <source>
        <dbReference type="ARBA" id="ARBA00022525"/>
    </source>
</evidence>
<keyword evidence="4 9" id="KW-0732">Signal</keyword>
<dbReference type="KEGG" id="nhy:JQS43_13855"/>
<evidence type="ECO:0000256" key="6">
    <source>
        <dbReference type="ARBA" id="ARBA00023277"/>
    </source>
</evidence>
<feature type="compositionally biased region" description="Pro residues" evidence="8">
    <location>
        <begin position="31"/>
        <end position="41"/>
    </location>
</feature>
<dbReference type="AlphaFoldDB" id="A0A895Y4Z7"/>
<dbReference type="RefSeq" id="WP_239674817.1">
    <property type="nucleotide sequence ID" value="NZ_CP070499.1"/>
</dbReference>
<feature type="region of interest" description="Disordered" evidence="8">
    <location>
        <begin position="21"/>
        <end position="45"/>
    </location>
</feature>
<evidence type="ECO:0000313" key="10">
    <source>
        <dbReference type="EMBL" id="QSB12774.1"/>
    </source>
</evidence>
<name>A0A895Y4Z7_9ACTN</name>
<evidence type="ECO:0000256" key="5">
    <source>
        <dbReference type="ARBA" id="ARBA00022801"/>
    </source>
</evidence>
<dbReference type="GO" id="GO:0005576">
    <property type="term" value="C:extracellular region"/>
    <property type="evidence" value="ECO:0007669"/>
    <property type="project" value="UniProtKB-SubCell"/>
</dbReference>
<dbReference type="GO" id="GO:0030600">
    <property type="term" value="F:feruloyl esterase activity"/>
    <property type="evidence" value="ECO:0007669"/>
    <property type="project" value="InterPro"/>
</dbReference>
<keyword evidence="6" id="KW-0119">Carbohydrate metabolism</keyword>
<feature type="chain" id="PRO_5039139585" evidence="9">
    <location>
        <begin position="22"/>
        <end position="311"/>
    </location>
</feature>
<evidence type="ECO:0000256" key="4">
    <source>
        <dbReference type="ARBA" id="ARBA00022729"/>
    </source>
</evidence>
<keyword evidence="2" id="KW-0964">Secreted</keyword>
<dbReference type="PANTHER" id="PTHR38050:SF2">
    <property type="entry name" value="FERULOYL ESTERASE C-RELATED"/>
    <property type="match status" value="1"/>
</dbReference>
<evidence type="ECO:0000256" key="8">
    <source>
        <dbReference type="SAM" id="MobiDB-lite"/>
    </source>
</evidence>
<accession>A0A895Y4Z7</accession>
<evidence type="ECO:0000256" key="3">
    <source>
        <dbReference type="ARBA" id="ARBA00022651"/>
    </source>
</evidence>
<protein>
    <submittedName>
        <fullName evidence="10">Alpha/beta fold hydrolase</fullName>
    </submittedName>
</protein>
<dbReference type="InterPro" id="IPR010126">
    <property type="entry name" value="Esterase_phb"/>
</dbReference>
<keyword evidence="3" id="KW-0858">Xylan degradation</keyword>
<dbReference type="GO" id="GO:0045493">
    <property type="term" value="P:xylan catabolic process"/>
    <property type="evidence" value="ECO:0007669"/>
    <property type="project" value="UniProtKB-KW"/>
</dbReference>
<organism evidence="10 11">
    <name type="scientific">Natronosporangium hydrolyticum</name>
    <dbReference type="NCBI Taxonomy" id="2811111"/>
    <lineage>
        <taxon>Bacteria</taxon>
        <taxon>Bacillati</taxon>
        <taxon>Actinomycetota</taxon>
        <taxon>Actinomycetes</taxon>
        <taxon>Micromonosporales</taxon>
        <taxon>Micromonosporaceae</taxon>
        <taxon>Natronosporangium</taxon>
    </lineage>
</organism>
<keyword evidence="5 10" id="KW-0378">Hydrolase</keyword>